<evidence type="ECO:0000313" key="3">
    <source>
        <dbReference type="EMBL" id="GMS85312.1"/>
    </source>
</evidence>
<feature type="region of interest" description="Disordered" evidence="1">
    <location>
        <begin position="77"/>
        <end position="104"/>
    </location>
</feature>
<dbReference type="Gene3D" id="3.40.1690.20">
    <property type="match status" value="1"/>
</dbReference>
<gene>
    <name evidence="3" type="ORF">PENTCL1PPCAC_7487</name>
</gene>
<evidence type="ECO:0000313" key="4">
    <source>
        <dbReference type="Proteomes" id="UP001432027"/>
    </source>
</evidence>
<comment type="caution">
    <text evidence="3">The sequence shown here is derived from an EMBL/GenBank/DDBJ whole genome shotgun (WGS) entry which is preliminary data.</text>
</comment>
<dbReference type="AlphaFoldDB" id="A0AAV5SRA5"/>
<dbReference type="Proteomes" id="UP001432027">
    <property type="component" value="Unassembled WGS sequence"/>
</dbReference>
<organism evidence="3 4">
    <name type="scientific">Pristionchus entomophagus</name>
    <dbReference type="NCBI Taxonomy" id="358040"/>
    <lineage>
        <taxon>Eukaryota</taxon>
        <taxon>Metazoa</taxon>
        <taxon>Ecdysozoa</taxon>
        <taxon>Nematoda</taxon>
        <taxon>Chromadorea</taxon>
        <taxon>Rhabditida</taxon>
        <taxon>Rhabditina</taxon>
        <taxon>Diplogasteromorpha</taxon>
        <taxon>Diplogasteroidea</taxon>
        <taxon>Neodiplogasteridae</taxon>
        <taxon>Pristionchus</taxon>
    </lineage>
</organism>
<evidence type="ECO:0000256" key="1">
    <source>
        <dbReference type="SAM" id="MobiDB-lite"/>
    </source>
</evidence>
<keyword evidence="4" id="KW-1185">Reference proteome</keyword>
<proteinExistence type="predicted"/>
<keyword evidence="2" id="KW-1133">Transmembrane helix</keyword>
<accession>A0AAV5SRA5</accession>
<feature type="non-terminal residue" evidence="3">
    <location>
        <position position="1"/>
    </location>
</feature>
<sequence length="274" mass="29913">QMLLRSQMVFRFPVVALRLCCNSAPSTSSAASFLSPATVTLSRRHSHVIAASAPQLARNFGASLVWIRGGGNKDWEEAEEVKGARTKHSDDSDGGQEPIKPMGSIPPSKMKMFVMAALLSFAVTSFVFTTIIAESSKADSAIPSDAPQIDFATFARKYLRAGEIQKITFVVGKEKAVGTLFPGAIIDGKPAASSHIVINYAHPPQQFWADVRKEEAEMGINLDQGVEIQALNAASGWRLLEFFIGCFLLGWLCTQYGRLLMKRMAEERAKKGMK</sequence>
<feature type="transmembrane region" description="Helical" evidence="2">
    <location>
        <begin position="112"/>
        <end position="133"/>
    </location>
</feature>
<evidence type="ECO:0000256" key="2">
    <source>
        <dbReference type="SAM" id="Phobius"/>
    </source>
</evidence>
<dbReference type="EMBL" id="BTSX01000002">
    <property type="protein sequence ID" value="GMS85312.1"/>
    <property type="molecule type" value="Genomic_DNA"/>
</dbReference>
<name>A0AAV5SRA5_9BILA</name>
<protein>
    <submittedName>
        <fullName evidence="3">Uncharacterized protein</fullName>
    </submittedName>
</protein>
<keyword evidence="2" id="KW-0472">Membrane</keyword>
<feature type="compositionally biased region" description="Basic and acidic residues" evidence="1">
    <location>
        <begin position="77"/>
        <end position="91"/>
    </location>
</feature>
<feature type="transmembrane region" description="Helical" evidence="2">
    <location>
        <begin position="242"/>
        <end position="261"/>
    </location>
</feature>
<keyword evidence="2" id="KW-0812">Transmembrane</keyword>
<reference evidence="3" key="1">
    <citation type="submission" date="2023-10" db="EMBL/GenBank/DDBJ databases">
        <title>Genome assembly of Pristionchus species.</title>
        <authorList>
            <person name="Yoshida K."/>
            <person name="Sommer R.J."/>
        </authorList>
    </citation>
    <scope>NUCLEOTIDE SEQUENCE</scope>
    <source>
        <strain evidence="3">RS0144</strain>
    </source>
</reference>